<dbReference type="InterPro" id="IPR009003">
    <property type="entry name" value="Peptidase_S1_PA"/>
</dbReference>
<evidence type="ECO:0000313" key="6">
    <source>
        <dbReference type="EMBL" id="KAG7310946.1"/>
    </source>
</evidence>
<dbReference type="InterPro" id="IPR050430">
    <property type="entry name" value="Peptidase_S1"/>
</dbReference>
<proteinExistence type="predicted"/>
<feature type="domain" description="Peptidase S1" evidence="5">
    <location>
        <begin position="1"/>
        <end position="63"/>
    </location>
</feature>
<evidence type="ECO:0000313" key="7">
    <source>
        <dbReference type="Proteomes" id="UP000823941"/>
    </source>
</evidence>
<dbReference type="PANTHER" id="PTHR24276:SF91">
    <property type="entry name" value="AT26814P-RELATED"/>
    <property type="match status" value="1"/>
</dbReference>
<dbReference type="InterPro" id="IPR043504">
    <property type="entry name" value="Peptidase_S1_PA_chymotrypsin"/>
</dbReference>
<keyword evidence="1" id="KW-0645">Protease</keyword>
<sequence>MICAVDVGSKGACNGDSGGPLYHNGGLVGVVSFGSKYQCASKDNPGGNTRVSAFTTWILDNIDNPV</sequence>
<dbReference type="PANTHER" id="PTHR24276">
    <property type="entry name" value="POLYSERASE-RELATED"/>
    <property type="match status" value="1"/>
</dbReference>
<accession>A0ABQ7R0X9</accession>
<comment type="caution">
    <text evidence="6">The sequence shown here is derived from an EMBL/GenBank/DDBJ whole genome shotgun (WGS) entry which is preliminary data.</text>
</comment>
<dbReference type="InterPro" id="IPR033116">
    <property type="entry name" value="TRYPSIN_SER"/>
</dbReference>
<evidence type="ECO:0000256" key="1">
    <source>
        <dbReference type="ARBA" id="ARBA00022670"/>
    </source>
</evidence>
<gene>
    <name evidence="6" type="ORF">JYU34_003786</name>
</gene>
<dbReference type="Proteomes" id="UP000823941">
    <property type="component" value="Chromosome 5"/>
</dbReference>
<keyword evidence="7" id="KW-1185">Reference proteome</keyword>
<dbReference type="SUPFAM" id="SSF50494">
    <property type="entry name" value="Trypsin-like serine proteases"/>
    <property type="match status" value="1"/>
</dbReference>
<keyword evidence="4" id="KW-1015">Disulfide bond</keyword>
<name>A0ABQ7R0X9_PLUXY</name>
<keyword evidence="2" id="KW-0378">Hydrolase</keyword>
<dbReference type="PROSITE" id="PS50240">
    <property type="entry name" value="TRYPSIN_DOM"/>
    <property type="match status" value="1"/>
</dbReference>
<keyword evidence="3" id="KW-0720">Serine protease</keyword>
<evidence type="ECO:0000256" key="3">
    <source>
        <dbReference type="ARBA" id="ARBA00022825"/>
    </source>
</evidence>
<dbReference type="EMBL" id="JAHIBW010000005">
    <property type="protein sequence ID" value="KAG7310946.1"/>
    <property type="molecule type" value="Genomic_DNA"/>
</dbReference>
<dbReference type="InterPro" id="IPR001254">
    <property type="entry name" value="Trypsin_dom"/>
</dbReference>
<protein>
    <recommendedName>
        <fullName evidence="5">Peptidase S1 domain-containing protein</fullName>
    </recommendedName>
</protein>
<organism evidence="6 7">
    <name type="scientific">Plutella xylostella</name>
    <name type="common">Diamondback moth</name>
    <name type="synonym">Plutella maculipennis</name>
    <dbReference type="NCBI Taxonomy" id="51655"/>
    <lineage>
        <taxon>Eukaryota</taxon>
        <taxon>Metazoa</taxon>
        <taxon>Ecdysozoa</taxon>
        <taxon>Arthropoda</taxon>
        <taxon>Hexapoda</taxon>
        <taxon>Insecta</taxon>
        <taxon>Pterygota</taxon>
        <taxon>Neoptera</taxon>
        <taxon>Endopterygota</taxon>
        <taxon>Lepidoptera</taxon>
        <taxon>Glossata</taxon>
        <taxon>Ditrysia</taxon>
        <taxon>Yponomeutoidea</taxon>
        <taxon>Plutellidae</taxon>
        <taxon>Plutella</taxon>
    </lineage>
</organism>
<dbReference type="PROSITE" id="PS00135">
    <property type="entry name" value="TRYPSIN_SER"/>
    <property type="match status" value="1"/>
</dbReference>
<dbReference type="Gene3D" id="2.40.10.10">
    <property type="entry name" value="Trypsin-like serine proteases"/>
    <property type="match status" value="1"/>
</dbReference>
<evidence type="ECO:0000256" key="2">
    <source>
        <dbReference type="ARBA" id="ARBA00022801"/>
    </source>
</evidence>
<evidence type="ECO:0000256" key="4">
    <source>
        <dbReference type="ARBA" id="ARBA00023157"/>
    </source>
</evidence>
<reference evidence="6 7" key="1">
    <citation type="submission" date="2021-06" db="EMBL/GenBank/DDBJ databases">
        <title>A haploid diamondback moth (Plutella xylostella L.) genome assembly resolves 31 chromosomes and identifies a diamide resistance mutation.</title>
        <authorList>
            <person name="Ward C.M."/>
            <person name="Perry K.D."/>
            <person name="Baker G."/>
            <person name="Powis K."/>
            <person name="Heckel D.G."/>
            <person name="Baxter S.W."/>
        </authorList>
    </citation>
    <scope>NUCLEOTIDE SEQUENCE [LARGE SCALE GENOMIC DNA]</scope>
    <source>
        <strain evidence="6 7">LV</strain>
        <tissue evidence="6">Single pupa</tissue>
    </source>
</reference>
<evidence type="ECO:0000259" key="5">
    <source>
        <dbReference type="PROSITE" id="PS50240"/>
    </source>
</evidence>
<dbReference type="Pfam" id="PF00089">
    <property type="entry name" value="Trypsin"/>
    <property type="match status" value="1"/>
</dbReference>